<organism evidence="1 2">
    <name type="scientific">Hypoxylon rubiginosum</name>
    <dbReference type="NCBI Taxonomy" id="110542"/>
    <lineage>
        <taxon>Eukaryota</taxon>
        <taxon>Fungi</taxon>
        <taxon>Dikarya</taxon>
        <taxon>Ascomycota</taxon>
        <taxon>Pezizomycotina</taxon>
        <taxon>Sordariomycetes</taxon>
        <taxon>Xylariomycetidae</taxon>
        <taxon>Xylariales</taxon>
        <taxon>Hypoxylaceae</taxon>
        <taxon>Hypoxylon</taxon>
    </lineage>
</organism>
<keyword evidence="2" id="KW-1185">Reference proteome</keyword>
<protein>
    <submittedName>
        <fullName evidence="1">Uncharacterized protein</fullName>
    </submittedName>
</protein>
<dbReference type="EMBL" id="MU394294">
    <property type="protein sequence ID" value="KAI6089744.1"/>
    <property type="molecule type" value="Genomic_DNA"/>
</dbReference>
<evidence type="ECO:0000313" key="2">
    <source>
        <dbReference type="Proteomes" id="UP001497680"/>
    </source>
</evidence>
<proteinExistence type="predicted"/>
<evidence type="ECO:0000313" key="1">
    <source>
        <dbReference type="EMBL" id="KAI6089744.1"/>
    </source>
</evidence>
<sequence length="87" mass="9828">MAQGLMSPFLSSPKKSMYVSLLSFMCNLGFLMPAKGRFYMGWLNDEQYQKKAFQNMASNVAKEVQALVWGEITVENRRITRNGNAVG</sequence>
<name>A0ACC0DAU8_9PEZI</name>
<accession>A0ACC0DAU8</accession>
<reference evidence="1 2" key="1">
    <citation type="journal article" date="2022" name="New Phytol.">
        <title>Ecological generalism drives hyperdiversity of secondary metabolite gene clusters in xylarialean endophytes.</title>
        <authorList>
            <person name="Franco M.E.E."/>
            <person name="Wisecaver J.H."/>
            <person name="Arnold A.E."/>
            <person name="Ju Y.M."/>
            <person name="Slot J.C."/>
            <person name="Ahrendt S."/>
            <person name="Moore L.P."/>
            <person name="Eastman K.E."/>
            <person name="Scott K."/>
            <person name="Konkel Z."/>
            <person name="Mondo S.J."/>
            <person name="Kuo A."/>
            <person name="Hayes R.D."/>
            <person name="Haridas S."/>
            <person name="Andreopoulos B."/>
            <person name="Riley R."/>
            <person name="LaButti K."/>
            <person name="Pangilinan J."/>
            <person name="Lipzen A."/>
            <person name="Amirebrahimi M."/>
            <person name="Yan J."/>
            <person name="Adam C."/>
            <person name="Keymanesh K."/>
            <person name="Ng V."/>
            <person name="Louie K."/>
            <person name="Northen T."/>
            <person name="Drula E."/>
            <person name="Henrissat B."/>
            <person name="Hsieh H.M."/>
            <person name="Youens-Clark K."/>
            <person name="Lutzoni F."/>
            <person name="Miadlikowska J."/>
            <person name="Eastwood D.C."/>
            <person name="Hamelin R.C."/>
            <person name="Grigoriev I.V."/>
            <person name="U'Ren J.M."/>
        </authorList>
    </citation>
    <scope>NUCLEOTIDE SEQUENCE [LARGE SCALE GENOMIC DNA]</scope>
    <source>
        <strain evidence="1 2">ER1909</strain>
    </source>
</reference>
<gene>
    <name evidence="1" type="ORF">F4821DRAFT_256747</name>
</gene>
<comment type="caution">
    <text evidence="1">The sequence shown here is derived from an EMBL/GenBank/DDBJ whole genome shotgun (WGS) entry which is preliminary data.</text>
</comment>
<dbReference type="Proteomes" id="UP001497680">
    <property type="component" value="Unassembled WGS sequence"/>
</dbReference>